<evidence type="ECO:0000259" key="2">
    <source>
        <dbReference type="Pfam" id="PF22725"/>
    </source>
</evidence>
<dbReference type="EMBL" id="JBGUBD010000003">
    <property type="protein sequence ID" value="MFA9477648.1"/>
    <property type="molecule type" value="Genomic_DNA"/>
</dbReference>
<comment type="caution">
    <text evidence="3">The sequence shown here is derived from an EMBL/GenBank/DDBJ whole genome shotgun (WGS) entry which is preliminary data.</text>
</comment>
<dbReference type="SUPFAM" id="SSF55347">
    <property type="entry name" value="Glyceraldehyde-3-phosphate dehydrogenase-like, C-terminal domain"/>
    <property type="match status" value="1"/>
</dbReference>
<dbReference type="Gene3D" id="3.40.50.720">
    <property type="entry name" value="NAD(P)-binding Rossmann-like Domain"/>
    <property type="match status" value="1"/>
</dbReference>
<dbReference type="InterPro" id="IPR000683">
    <property type="entry name" value="Gfo/Idh/MocA-like_OxRdtase_N"/>
</dbReference>
<protein>
    <submittedName>
        <fullName evidence="3">Gfo/Idh/MocA family protein</fullName>
    </submittedName>
</protein>
<evidence type="ECO:0000313" key="3">
    <source>
        <dbReference type="EMBL" id="MFA9477648.1"/>
    </source>
</evidence>
<sequence length="386" mass="42278">MDQVRLGVIGYGNMGRSHVKYFDQVKGLKFTAVADPDPKETELLVKEHGVKAFTDGYELINSGEVDAVLIATPHYDHPPLTLAAFEKGLHVLCEKPIAVTAKAAQETIEAHKKHPELIYCGMFNQRTSPTWRAVKRLIDEGAVGELIRVGWTIQGWFRTQAYYDSGGWRATWKGEGGGVLINQCPHNLDLFCWFVGQPKRVTAAQVGLGKYHHIEVEDEVNALLEFENGATGTFVTSTAECSGINRLEIVGDNGTIIAEPGKPVRLLRNGTPTREFLATSPERFATPSRDTISIEPGEKDPGHRGITENFINAILHGEKLIAPAAEGILGLELGNAMLMSGLKHQPVDLPTDRNAFEGVLQDLIKNSTFKKREVKNTGAADLAGTY</sequence>
<dbReference type="PANTHER" id="PTHR43249">
    <property type="entry name" value="UDP-N-ACETYL-2-AMINO-2-DEOXY-D-GLUCURONATE OXIDASE"/>
    <property type="match status" value="1"/>
</dbReference>
<accession>A0ABV4U416</accession>
<name>A0ABV4U416_9BACT</name>
<dbReference type="RefSeq" id="WP_425344575.1">
    <property type="nucleotide sequence ID" value="NZ_JBGUBD010000003.1"/>
</dbReference>
<dbReference type="PANTHER" id="PTHR43249:SF1">
    <property type="entry name" value="D-GLUCOSIDE 3-DEHYDROGENASE"/>
    <property type="match status" value="1"/>
</dbReference>
<dbReference type="Pfam" id="PF01408">
    <property type="entry name" value="GFO_IDH_MocA"/>
    <property type="match status" value="1"/>
</dbReference>
<dbReference type="InterPro" id="IPR036291">
    <property type="entry name" value="NAD(P)-bd_dom_sf"/>
</dbReference>
<dbReference type="Gene3D" id="3.30.360.10">
    <property type="entry name" value="Dihydrodipicolinate Reductase, domain 2"/>
    <property type="match status" value="1"/>
</dbReference>
<dbReference type="SUPFAM" id="SSF51735">
    <property type="entry name" value="NAD(P)-binding Rossmann-fold domains"/>
    <property type="match status" value="1"/>
</dbReference>
<feature type="domain" description="Gfo/Idh/MocA-like oxidoreductase N-terminal" evidence="1">
    <location>
        <begin position="5"/>
        <end position="118"/>
    </location>
</feature>
<gene>
    <name evidence="3" type="ORF">ACERK3_05000</name>
</gene>
<evidence type="ECO:0000259" key="1">
    <source>
        <dbReference type="Pfam" id="PF01408"/>
    </source>
</evidence>
<feature type="domain" description="GFO/IDH/MocA-like oxidoreductase" evidence="2">
    <location>
        <begin position="131"/>
        <end position="256"/>
    </location>
</feature>
<evidence type="ECO:0000313" key="4">
    <source>
        <dbReference type="Proteomes" id="UP001575105"/>
    </source>
</evidence>
<dbReference type="Pfam" id="PF22725">
    <property type="entry name" value="GFO_IDH_MocA_C3"/>
    <property type="match status" value="1"/>
</dbReference>
<organism evidence="3 4">
    <name type="scientific">Natronomicrosphaera hydrolytica</name>
    <dbReference type="NCBI Taxonomy" id="3242702"/>
    <lineage>
        <taxon>Bacteria</taxon>
        <taxon>Pseudomonadati</taxon>
        <taxon>Planctomycetota</taxon>
        <taxon>Phycisphaerae</taxon>
        <taxon>Phycisphaerales</taxon>
        <taxon>Phycisphaeraceae</taxon>
        <taxon>Natronomicrosphaera</taxon>
    </lineage>
</organism>
<dbReference type="InterPro" id="IPR055170">
    <property type="entry name" value="GFO_IDH_MocA-like_dom"/>
</dbReference>
<dbReference type="InterPro" id="IPR052515">
    <property type="entry name" value="Gfo/Idh/MocA_Oxidoreductase"/>
</dbReference>
<proteinExistence type="predicted"/>
<dbReference type="Proteomes" id="UP001575105">
    <property type="component" value="Unassembled WGS sequence"/>
</dbReference>
<keyword evidence="4" id="KW-1185">Reference proteome</keyword>
<reference evidence="3 4" key="1">
    <citation type="submission" date="2024-08" db="EMBL/GenBank/DDBJ databases">
        <title>Whole-genome sequencing of halo(alkali)philic microorganisms from hypersaline lakes.</title>
        <authorList>
            <person name="Sorokin D.Y."/>
            <person name="Merkel A.Y."/>
            <person name="Messina E."/>
            <person name="Yakimov M."/>
        </authorList>
    </citation>
    <scope>NUCLEOTIDE SEQUENCE [LARGE SCALE GENOMIC DNA]</scope>
    <source>
        <strain evidence="3 4">AB-hyl4</strain>
    </source>
</reference>